<dbReference type="Proteomes" id="UP001231189">
    <property type="component" value="Unassembled WGS sequence"/>
</dbReference>
<comment type="similarity">
    <text evidence="7">Belongs to the cytochrome P450 family.</text>
</comment>
<dbReference type="PRINTS" id="PR00385">
    <property type="entry name" value="P450"/>
</dbReference>
<evidence type="ECO:0000256" key="8">
    <source>
        <dbReference type="SAM" id="SignalP"/>
    </source>
</evidence>
<keyword evidence="7" id="KW-0503">Monooxygenase</keyword>
<evidence type="ECO:0000256" key="2">
    <source>
        <dbReference type="ARBA" id="ARBA00022692"/>
    </source>
</evidence>
<proteinExistence type="inferred from homology"/>
<dbReference type="PRINTS" id="PR00463">
    <property type="entry name" value="EP450I"/>
</dbReference>
<dbReference type="InterPro" id="IPR051103">
    <property type="entry name" value="Plant_metabolite_P450s"/>
</dbReference>
<feature type="binding site" description="axial binding residue" evidence="6">
    <location>
        <position position="437"/>
    </location>
    <ligand>
        <name>heme</name>
        <dbReference type="ChEBI" id="CHEBI:30413"/>
    </ligand>
    <ligandPart>
        <name>Fe</name>
        <dbReference type="ChEBI" id="CHEBI:18248"/>
    </ligandPart>
</feature>
<gene>
    <name evidence="9" type="ORF">QYE76_047445</name>
</gene>
<evidence type="ECO:0000256" key="4">
    <source>
        <dbReference type="ARBA" id="ARBA00022989"/>
    </source>
</evidence>
<keyword evidence="7" id="KW-0560">Oxidoreductase</keyword>
<dbReference type="InterPro" id="IPR001128">
    <property type="entry name" value="Cyt_P450"/>
</dbReference>
<dbReference type="Pfam" id="PF00067">
    <property type="entry name" value="p450"/>
    <property type="match status" value="1"/>
</dbReference>
<dbReference type="Gene3D" id="1.10.630.10">
    <property type="entry name" value="Cytochrome P450"/>
    <property type="match status" value="1"/>
</dbReference>
<dbReference type="PROSITE" id="PS00086">
    <property type="entry name" value="CYTOCHROME_P450"/>
    <property type="match status" value="1"/>
</dbReference>
<organism evidence="9 10">
    <name type="scientific">Lolium multiflorum</name>
    <name type="common">Italian ryegrass</name>
    <name type="synonym">Lolium perenne subsp. multiflorum</name>
    <dbReference type="NCBI Taxonomy" id="4521"/>
    <lineage>
        <taxon>Eukaryota</taxon>
        <taxon>Viridiplantae</taxon>
        <taxon>Streptophyta</taxon>
        <taxon>Embryophyta</taxon>
        <taxon>Tracheophyta</taxon>
        <taxon>Spermatophyta</taxon>
        <taxon>Magnoliopsida</taxon>
        <taxon>Liliopsida</taxon>
        <taxon>Poales</taxon>
        <taxon>Poaceae</taxon>
        <taxon>BOP clade</taxon>
        <taxon>Pooideae</taxon>
        <taxon>Poodae</taxon>
        <taxon>Poeae</taxon>
        <taxon>Poeae Chloroplast Group 2 (Poeae type)</taxon>
        <taxon>Loliodinae</taxon>
        <taxon>Loliinae</taxon>
        <taxon>Lolium</taxon>
    </lineage>
</organism>
<evidence type="ECO:0000256" key="5">
    <source>
        <dbReference type="ARBA" id="ARBA00023136"/>
    </source>
</evidence>
<keyword evidence="2" id="KW-0812">Transmembrane</keyword>
<feature type="signal peptide" evidence="8">
    <location>
        <begin position="1"/>
        <end position="30"/>
    </location>
</feature>
<dbReference type="SUPFAM" id="SSF48264">
    <property type="entry name" value="Cytochrome P450"/>
    <property type="match status" value="1"/>
</dbReference>
<accession>A0AAD8WZB6</accession>
<keyword evidence="8" id="KW-0732">Signal</keyword>
<dbReference type="CDD" id="cd11075">
    <property type="entry name" value="CYP77_89"/>
    <property type="match status" value="1"/>
</dbReference>
<keyword evidence="4" id="KW-1133">Transmembrane helix</keyword>
<dbReference type="AlphaFoldDB" id="A0AAD8WZB6"/>
<dbReference type="GO" id="GO:0016709">
    <property type="term" value="F:oxidoreductase activity, acting on paired donors, with incorporation or reduction of molecular oxygen, NAD(P)H as one donor, and incorporation of one atom of oxygen"/>
    <property type="evidence" value="ECO:0007669"/>
    <property type="project" value="TreeGrafter"/>
</dbReference>
<protein>
    <recommendedName>
        <fullName evidence="11">Cytochrome P450</fullName>
    </recommendedName>
</protein>
<evidence type="ECO:0000256" key="3">
    <source>
        <dbReference type="ARBA" id="ARBA00022723"/>
    </source>
</evidence>
<evidence type="ECO:0000313" key="10">
    <source>
        <dbReference type="Proteomes" id="UP001231189"/>
    </source>
</evidence>
<keyword evidence="10" id="KW-1185">Reference proteome</keyword>
<evidence type="ECO:0000256" key="6">
    <source>
        <dbReference type="PIRSR" id="PIRSR602401-1"/>
    </source>
</evidence>
<comment type="cofactor">
    <cofactor evidence="6">
        <name>heme</name>
        <dbReference type="ChEBI" id="CHEBI:30413"/>
    </cofactor>
</comment>
<evidence type="ECO:0008006" key="11">
    <source>
        <dbReference type="Google" id="ProtNLM"/>
    </source>
</evidence>
<dbReference type="PANTHER" id="PTHR24298">
    <property type="entry name" value="FLAVONOID 3'-MONOOXYGENASE-RELATED"/>
    <property type="match status" value="1"/>
</dbReference>
<dbReference type="GO" id="GO:0020037">
    <property type="term" value="F:heme binding"/>
    <property type="evidence" value="ECO:0007669"/>
    <property type="project" value="InterPro"/>
</dbReference>
<comment type="caution">
    <text evidence="9">The sequence shown here is derived from an EMBL/GenBank/DDBJ whole genome shotgun (WGS) entry which is preliminary data.</text>
</comment>
<comment type="subcellular location">
    <subcellularLocation>
        <location evidence="1">Membrane</location>
        <topology evidence="1">Single-pass membrane protein</topology>
    </subcellularLocation>
</comment>
<evidence type="ECO:0000256" key="7">
    <source>
        <dbReference type="RuleBase" id="RU000461"/>
    </source>
</evidence>
<keyword evidence="3 6" id="KW-0479">Metal-binding</keyword>
<dbReference type="EMBL" id="JAUUTY010000002">
    <property type="protein sequence ID" value="KAK1686597.1"/>
    <property type="molecule type" value="Genomic_DNA"/>
</dbReference>
<keyword evidence="6 7" id="KW-0349">Heme</keyword>
<sequence>MHELLSLLLPVVLVVVIVILLHAPQAPSKALHTVRSALVRRLSQPVVVVRDRLTAHHLLVRGSAGGFFSDRPASTVASAVLSRRRYHNLNSAPYGPLWRAMRRNITSDVLHPLRLHRYASARRRALLGLVSDLSQQRKSRPNGVVLAAESIRSAMFGLLANMCFGDGVDEERIRAMADAQNDLVQLFPELRVFSKLPGGIARIMYRGRWNKLVTLRQKQEEMYLPLIDARRSRRHQSGEPPAYVDTLIALRVPGEHSQTYSGGKARTRRRVLADGELVGMCSEFLGAGTEAVAAEVQWIMAHLVKRPDMQEAVRREIDAAVSCDAEEVAEEVLGKLEYLNAVVLEALRLNPTVPSVFRQVMERDHVIVDGRRIPAGTVVVFPPGTLARDKTAWEDPNEFNPERFLASGGGEKMSLLAAAGSAGEITMMPFGAGRRMCPGMAVAILHMVYFIANLVREFEWKEAEGELAVDLKPHVAFFTVMKRPLRAHLVLRREDDKQSS</sequence>
<dbReference type="PANTHER" id="PTHR24298:SF823">
    <property type="entry name" value="CYTOCHROME P450 SUPERFAMILY PROTEIN-RELATED"/>
    <property type="match status" value="1"/>
</dbReference>
<dbReference type="GO" id="GO:0005506">
    <property type="term" value="F:iron ion binding"/>
    <property type="evidence" value="ECO:0007669"/>
    <property type="project" value="InterPro"/>
</dbReference>
<dbReference type="InterPro" id="IPR002401">
    <property type="entry name" value="Cyt_P450_E_grp-I"/>
</dbReference>
<name>A0AAD8WZB6_LOLMU</name>
<evidence type="ECO:0000313" key="9">
    <source>
        <dbReference type="EMBL" id="KAK1686597.1"/>
    </source>
</evidence>
<feature type="chain" id="PRO_5042146335" description="Cytochrome P450" evidence="8">
    <location>
        <begin position="31"/>
        <end position="500"/>
    </location>
</feature>
<keyword evidence="6 7" id="KW-0408">Iron</keyword>
<dbReference type="GO" id="GO:0016020">
    <property type="term" value="C:membrane"/>
    <property type="evidence" value="ECO:0007669"/>
    <property type="project" value="UniProtKB-SubCell"/>
</dbReference>
<dbReference type="InterPro" id="IPR017972">
    <property type="entry name" value="Cyt_P450_CS"/>
</dbReference>
<reference evidence="9" key="1">
    <citation type="submission" date="2023-07" db="EMBL/GenBank/DDBJ databases">
        <title>A chromosome-level genome assembly of Lolium multiflorum.</title>
        <authorList>
            <person name="Chen Y."/>
            <person name="Copetti D."/>
            <person name="Kolliker R."/>
            <person name="Studer B."/>
        </authorList>
    </citation>
    <scope>NUCLEOTIDE SEQUENCE</scope>
    <source>
        <strain evidence="9">02402/16</strain>
        <tissue evidence="9">Leaf</tissue>
    </source>
</reference>
<dbReference type="InterPro" id="IPR036396">
    <property type="entry name" value="Cyt_P450_sf"/>
</dbReference>
<keyword evidence="5" id="KW-0472">Membrane</keyword>
<evidence type="ECO:0000256" key="1">
    <source>
        <dbReference type="ARBA" id="ARBA00004167"/>
    </source>
</evidence>